<dbReference type="UniPathway" id="UPA00056">
    <property type="reaction ID" value="UER00093"/>
</dbReference>
<feature type="site" description="Transition state stabilizer" evidence="4">
    <location>
        <position position="26"/>
    </location>
</feature>
<dbReference type="InterPro" id="IPR001228">
    <property type="entry name" value="IspD"/>
</dbReference>
<comment type="pathway">
    <text evidence="4">Isoprenoid biosynthesis; isopentenyl diphosphate biosynthesis via DXP pathway; isopentenyl diphosphate from 1-deoxy-D-xylulose 5-phosphate: step 2/6.</text>
</comment>
<dbReference type="PANTHER" id="PTHR32125:SF4">
    <property type="entry name" value="2-C-METHYL-D-ERYTHRITOL 4-PHOSPHATE CYTIDYLYLTRANSFERASE, CHLOROPLASTIC"/>
    <property type="match status" value="1"/>
</dbReference>
<keyword evidence="6" id="KW-1185">Reference proteome</keyword>
<evidence type="ECO:0000313" key="5">
    <source>
        <dbReference type="EMBL" id="SFR73639.1"/>
    </source>
</evidence>
<feature type="site" description="Positions MEP for the nucleophilic attack" evidence="4">
    <location>
        <position position="157"/>
    </location>
</feature>
<dbReference type="Gene3D" id="3.90.550.10">
    <property type="entry name" value="Spore Coat Polysaccharide Biosynthesis Protein SpsA, Chain A"/>
    <property type="match status" value="1"/>
</dbReference>
<dbReference type="InterPro" id="IPR029044">
    <property type="entry name" value="Nucleotide-diphossugar_trans"/>
</dbReference>
<organism evidence="5 6">
    <name type="scientific">Anaeromicropila populeti</name>
    <dbReference type="NCBI Taxonomy" id="37658"/>
    <lineage>
        <taxon>Bacteria</taxon>
        <taxon>Bacillati</taxon>
        <taxon>Bacillota</taxon>
        <taxon>Clostridia</taxon>
        <taxon>Lachnospirales</taxon>
        <taxon>Lachnospiraceae</taxon>
        <taxon>Anaeromicropila</taxon>
    </lineage>
</organism>
<dbReference type="NCBIfam" id="TIGR00453">
    <property type="entry name" value="ispD"/>
    <property type="match status" value="1"/>
</dbReference>
<dbReference type="GO" id="GO:0050518">
    <property type="term" value="F:2-C-methyl-D-erythritol 4-phosphate cytidylyltransferase activity"/>
    <property type="evidence" value="ECO:0007669"/>
    <property type="project" value="UniProtKB-UniRule"/>
</dbReference>
<dbReference type="OrthoDB" id="9806837at2"/>
<feature type="site" description="Positions MEP for the nucleophilic attack" evidence="4">
    <location>
        <position position="215"/>
    </location>
</feature>
<dbReference type="Proteomes" id="UP000199659">
    <property type="component" value="Unassembled WGS sequence"/>
</dbReference>
<keyword evidence="1 4" id="KW-0808">Transferase</keyword>
<dbReference type="InterPro" id="IPR050088">
    <property type="entry name" value="IspD/TarI_cytidylyltransf_bact"/>
</dbReference>
<evidence type="ECO:0000256" key="1">
    <source>
        <dbReference type="ARBA" id="ARBA00022679"/>
    </source>
</evidence>
<dbReference type="AlphaFoldDB" id="A0A1I6J3X5"/>
<keyword evidence="2 4" id="KW-0548">Nucleotidyltransferase</keyword>
<evidence type="ECO:0000256" key="4">
    <source>
        <dbReference type="HAMAP-Rule" id="MF_00108"/>
    </source>
</evidence>
<dbReference type="GO" id="GO:0019288">
    <property type="term" value="P:isopentenyl diphosphate biosynthetic process, methylerythritol 4-phosphate pathway"/>
    <property type="evidence" value="ECO:0007669"/>
    <property type="project" value="UniProtKB-UniRule"/>
</dbReference>
<proteinExistence type="inferred from homology"/>
<dbReference type="SUPFAM" id="SSF53448">
    <property type="entry name" value="Nucleotide-diphospho-sugar transferases"/>
    <property type="match status" value="1"/>
</dbReference>
<reference evidence="5 6" key="1">
    <citation type="submission" date="2016-10" db="EMBL/GenBank/DDBJ databases">
        <authorList>
            <person name="de Groot N.N."/>
        </authorList>
    </citation>
    <scope>NUCLEOTIDE SEQUENCE [LARGE SCALE GENOMIC DNA]</scope>
    <source>
        <strain evidence="5 6">743A</strain>
    </source>
</reference>
<dbReference type="PANTHER" id="PTHR32125">
    <property type="entry name" value="2-C-METHYL-D-ERYTHRITOL 4-PHOSPHATE CYTIDYLYLTRANSFERASE, CHLOROPLASTIC"/>
    <property type="match status" value="1"/>
</dbReference>
<dbReference type="CDD" id="cd02516">
    <property type="entry name" value="CDP-ME_synthetase"/>
    <property type="match status" value="1"/>
</dbReference>
<dbReference type="STRING" id="37658.SAMN05661086_01423"/>
<sequence>MMKKNKVAAIVLAAGQGRRMNSSVPKQYLVLNDKPVLYYALKVFEDSLVDEIVLVTGKNQIDYCKENIVEKYHFQKVVSIVEGGKERYDSVRIGLNAIKNADYVYIHDGARPFVTNCMIEKTYSAVQKEGACVVGVPVKDTIKIADQSDYVVETPRREFVWTVQTPQVFEYQLILNAYEKLSWNKAADVTDDAMVLESMTGHKVKLVMGSYENMKITTPEDLVIAEAFFKCRHKKED</sequence>
<dbReference type="RefSeq" id="WP_092559991.1">
    <property type="nucleotide sequence ID" value="NZ_FOYZ01000004.1"/>
</dbReference>
<gene>
    <name evidence="4" type="primary">ispD</name>
    <name evidence="5" type="ORF">SAMN05661086_01423</name>
</gene>
<dbReference type="EC" id="2.7.7.60" evidence="4"/>
<dbReference type="Pfam" id="PF01128">
    <property type="entry name" value="IspD"/>
    <property type="match status" value="1"/>
</dbReference>
<evidence type="ECO:0000256" key="2">
    <source>
        <dbReference type="ARBA" id="ARBA00022695"/>
    </source>
</evidence>
<comment type="catalytic activity">
    <reaction evidence="4">
        <text>2-C-methyl-D-erythritol 4-phosphate + CTP + H(+) = 4-CDP-2-C-methyl-D-erythritol + diphosphate</text>
        <dbReference type="Rhea" id="RHEA:13429"/>
        <dbReference type="ChEBI" id="CHEBI:15378"/>
        <dbReference type="ChEBI" id="CHEBI:33019"/>
        <dbReference type="ChEBI" id="CHEBI:37563"/>
        <dbReference type="ChEBI" id="CHEBI:57823"/>
        <dbReference type="ChEBI" id="CHEBI:58262"/>
        <dbReference type="EC" id="2.7.7.60"/>
    </reaction>
</comment>
<dbReference type="InterPro" id="IPR034683">
    <property type="entry name" value="IspD/TarI"/>
</dbReference>
<dbReference type="EMBL" id="FOYZ01000004">
    <property type="protein sequence ID" value="SFR73639.1"/>
    <property type="molecule type" value="Genomic_DNA"/>
</dbReference>
<comment type="similarity">
    <text evidence="4">Belongs to the IspD/TarI cytidylyltransferase family. IspD subfamily.</text>
</comment>
<dbReference type="HAMAP" id="MF_00108">
    <property type="entry name" value="IspD"/>
    <property type="match status" value="1"/>
</dbReference>
<accession>A0A1I6J3X5</accession>
<evidence type="ECO:0000256" key="3">
    <source>
        <dbReference type="ARBA" id="ARBA00023229"/>
    </source>
</evidence>
<comment type="function">
    <text evidence="4">Catalyzes the formation of 4-diphosphocytidyl-2-C-methyl-D-erythritol from CTP and 2-C-methyl-D-erythritol 4-phosphate (MEP).</text>
</comment>
<keyword evidence="3 4" id="KW-0414">Isoprene biosynthesis</keyword>
<name>A0A1I6J3X5_9FIRM</name>
<feature type="site" description="Transition state stabilizer" evidence="4">
    <location>
        <position position="19"/>
    </location>
</feature>
<evidence type="ECO:0000313" key="6">
    <source>
        <dbReference type="Proteomes" id="UP000199659"/>
    </source>
</evidence>
<protein>
    <recommendedName>
        <fullName evidence="4">2-C-methyl-D-erythritol 4-phosphate cytidylyltransferase</fullName>
        <ecNumber evidence="4">2.7.7.60</ecNumber>
    </recommendedName>
    <alternativeName>
        <fullName evidence="4">4-diphosphocytidyl-2C-methyl-D-erythritol synthase</fullName>
    </alternativeName>
    <alternativeName>
        <fullName evidence="4">MEP cytidylyltransferase</fullName>
        <shortName evidence="4">MCT</shortName>
    </alternativeName>
</protein>
<dbReference type="FunFam" id="3.90.550.10:FF:000003">
    <property type="entry name" value="2-C-methyl-D-erythritol 4-phosphate cytidylyltransferase"/>
    <property type="match status" value="1"/>
</dbReference>